<feature type="transmembrane region" description="Helical" evidence="1">
    <location>
        <begin position="182"/>
        <end position="204"/>
    </location>
</feature>
<sequence>MIGFYDYTVWVTYIGTAFSVIGITLAVEGHATWAVAFLMISGFCDSIDGMIARTKKERTKQEISFGIQIDSLCDVLCFGVFPAVICYTLGVSGGVGKAVLVFYCVCGIIRLAYFNVLEEEREQGAKRYYHGLPITFVSAILPLAYLLRVWLPAGAFAAWLHVALAVTGLFFILDIPVPRTRVCVAVSLMLTDIAAVVFCMFSGVW</sequence>
<dbReference type="Proteomes" id="UP000824223">
    <property type="component" value="Unassembled WGS sequence"/>
</dbReference>
<evidence type="ECO:0000313" key="2">
    <source>
        <dbReference type="EMBL" id="HJA06378.1"/>
    </source>
</evidence>
<keyword evidence="1" id="KW-0472">Membrane</keyword>
<dbReference type="EMBL" id="DXAK01000020">
    <property type="protein sequence ID" value="HJA06378.1"/>
    <property type="molecule type" value="Genomic_DNA"/>
</dbReference>
<dbReference type="Gene3D" id="1.20.120.1760">
    <property type="match status" value="1"/>
</dbReference>
<dbReference type="Pfam" id="PF01066">
    <property type="entry name" value="CDP-OH_P_transf"/>
    <property type="match status" value="1"/>
</dbReference>
<dbReference type="InterPro" id="IPR000462">
    <property type="entry name" value="CDP-OH_P_trans"/>
</dbReference>
<feature type="transmembrane region" description="Helical" evidence="1">
    <location>
        <begin position="72"/>
        <end position="92"/>
    </location>
</feature>
<protein>
    <submittedName>
        <fullName evidence="2">CDP-alcohol phosphatidyltransferase family protein</fullName>
    </submittedName>
</protein>
<reference evidence="2" key="2">
    <citation type="submission" date="2021-04" db="EMBL/GenBank/DDBJ databases">
        <authorList>
            <person name="Gilroy R."/>
        </authorList>
    </citation>
    <scope>NUCLEOTIDE SEQUENCE</scope>
    <source>
        <strain evidence="2">ChiSjej2B20-11307</strain>
    </source>
</reference>
<dbReference type="InterPro" id="IPR043130">
    <property type="entry name" value="CDP-OH_PTrfase_TM_dom"/>
</dbReference>
<name>A0A9D2KKG1_9FIRM</name>
<feature type="transmembrane region" description="Helical" evidence="1">
    <location>
        <begin position="98"/>
        <end position="116"/>
    </location>
</feature>
<feature type="transmembrane region" description="Helical" evidence="1">
    <location>
        <begin position="153"/>
        <end position="175"/>
    </location>
</feature>
<comment type="caution">
    <text evidence="2">The sequence shown here is derived from an EMBL/GenBank/DDBJ whole genome shotgun (WGS) entry which is preliminary data.</text>
</comment>
<evidence type="ECO:0000256" key="1">
    <source>
        <dbReference type="SAM" id="Phobius"/>
    </source>
</evidence>
<feature type="transmembrane region" description="Helical" evidence="1">
    <location>
        <begin position="7"/>
        <end position="27"/>
    </location>
</feature>
<gene>
    <name evidence="2" type="ORF">H9798_04420</name>
</gene>
<dbReference type="GO" id="GO:0016020">
    <property type="term" value="C:membrane"/>
    <property type="evidence" value="ECO:0007669"/>
    <property type="project" value="InterPro"/>
</dbReference>
<accession>A0A9D2KKG1</accession>
<keyword evidence="1" id="KW-0812">Transmembrane</keyword>
<dbReference type="GO" id="GO:0008654">
    <property type="term" value="P:phospholipid biosynthetic process"/>
    <property type="evidence" value="ECO:0007669"/>
    <property type="project" value="InterPro"/>
</dbReference>
<organism evidence="2 3">
    <name type="scientific">Candidatus Mediterraneibacter pullicola</name>
    <dbReference type="NCBI Taxonomy" id="2838682"/>
    <lineage>
        <taxon>Bacteria</taxon>
        <taxon>Bacillati</taxon>
        <taxon>Bacillota</taxon>
        <taxon>Clostridia</taxon>
        <taxon>Lachnospirales</taxon>
        <taxon>Lachnospiraceae</taxon>
        <taxon>Mediterraneibacter</taxon>
    </lineage>
</organism>
<proteinExistence type="predicted"/>
<reference evidence="2" key="1">
    <citation type="journal article" date="2021" name="PeerJ">
        <title>Extensive microbial diversity within the chicken gut microbiome revealed by metagenomics and culture.</title>
        <authorList>
            <person name="Gilroy R."/>
            <person name="Ravi A."/>
            <person name="Getino M."/>
            <person name="Pursley I."/>
            <person name="Horton D.L."/>
            <person name="Alikhan N.F."/>
            <person name="Baker D."/>
            <person name="Gharbi K."/>
            <person name="Hall N."/>
            <person name="Watson M."/>
            <person name="Adriaenssens E.M."/>
            <person name="Foster-Nyarko E."/>
            <person name="Jarju S."/>
            <person name="Secka A."/>
            <person name="Antonio M."/>
            <person name="Oren A."/>
            <person name="Chaudhuri R.R."/>
            <person name="La Ragione R."/>
            <person name="Hildebrand F."/>
            <person name="Pallen M.J."/>
        </authorList>
    </citation>
    <scope>NUCLEOTIDE SEQUENCE</scope>
    <source>
        <strain evidence="2">ChiSjej2B20-11307</strain>
    </source>
</reference>
<feature type="transmembrane region" description="Helical" evidence="1">
    <location>
        <begin position="33"/>
        <end position="51"/>
    </location>
</feature>
<dbReference type="AlphaFoldDB" id="A0A9D2KKG1"/>
<evidence type="ECO:0000313" key="3">
    <source>
        <dbReference type="Proteomes" id="UP000824223"/>
    </source>
</evidence>
<keyword evidence="1" id="KW-1133">Transmembrane helix</keyword>
<feature type="transmembrane region" description="Helical" evidence="1">
    <location>
        <begin position="128"/>
        <end position="147"/>
    </location>
</feature>
<dbReference type="GO" id="GO:0016780">
    <property type="term" value="F:phosphotransferase activity, for other substituted phosphate groups"/>
    <property type="evidence" value="ECO:0007669"/>
    <property type="project" value="InterPro"/>
</dbReference>